<name>X1QSH8_9ZZZZ</name>
<evidence type="ECO:0000313" key="1">
    <source>
        <dbReference type="EMBL" id="GAI71487.1"/>
    </source>
</evidence>
<dbReference type="AlphaFoldDB" id="X1QSH8"/>
<protein>
    <submittedName>
        <fullName evidence="1">Uncharacterized protein</fullName>
    </submittedName>
</protein>
<gene>
    <name evidence="1" type="ORF">S12H4_03488</name>
</gene>
<proteinExistence type="predicted"/>
<accession>X1QSH8</accession>
<sequence>MANIRRKMRRRDKPDKLTKVFLSVDAACFEGNVSVVISAGSWVGVTGLLDIGLPDCDLPWLTKKVEDRLKITICDDLDDFLSVADVVLKEEKARLLALAKKHSRGGSPGS</sequence>
<dbReference type="EMBL" id="BARW01000982">
    <property type="protein sequence ID" value="GAI71487.1"/>
    <property type="molecule type" value="Genomic_DNA"/>
</dbReference>
<comment type="caution">
    <text evidence="1">The sequence shown here is derived from an EMBL/GenBank/DDBJ whole genome shotgun (WGS) entry which is preliminary data.</text>
</comment>
<reference evidence="1" key="1">
    <citation type="journal article" date="2014" name="Front. Microbiol.">
        <title>High frequency of phylogenetically diverse reductive dehalogenase-homologous genes in deep subseafloor sedimentary metagenomes.</title>
        <authorList>
            <person name="Kawai M."/>
            <person name="Futagami T."/>
            <person name="Toyoda A."/>
            <person name="Takaki Y."/>
            <person name="Nishi S."/>
            <person name="Hori S."/>
            <person name="Arai W."/>
            <person name="Tsubouchi T."/>
            <person name="Morono Y."/>
            <person name="Uchiyama I."/>
            <person name="Ito T."/>
            <person name="Fujiyama A."/>
            <person name="Inagaki F."/>
            <person name="Takami H."/>
        </authorList>
    </citation>
    <scope>NUCLEOTIDE SEQUENCE</scope>
    <source>
        <strain evidence="1">Expedition CK06-06</strain>
    </source>
</reference>
<organism evidence="1">
    <name type="scientific">marine sediment metagenome</name>
    <dbReference type="NCBI Taxonomy" id="412755"/>
    <lineage>
        <taxon>unclassified sequences</taxon>
        <taxon>metagenomes</taxon>
        <taxon>ecological metagenomes</taxon>
    </lineage>
</organism>